<proteinExistence type="predicted"/>
<accession>A0A7W7BPG5</accession>
<evidence type="ECO:0000259" key="1">
    <source>
        <dbReference type="Pfam" id="PF13472"/>
    </source>
</evidence>
<comment type="caution">
    <text evidence="2">The sequence shown here is derived from an EMBL/GenBank/DDBJ whole genome shotgun (WGS) entry which is preliminary data.</text>
</comment>
<dbReference type="CDD" id="cd00229">
    <property type="entry name" value="SGNH_hydrolase"/>
    <property type="match status" value="1"/>
</dbReference>
<dbReference type="Gene3D" id="3.40.50.1110">
    <property type="entry name" value="SGNH hydrolase"/>
    <property type="match status" value="1"/>
</dbReference>
<reference evidence="2 3" key="1">
    <citation type="submission" date="2020-08" db="EMBL/GenBank/DDBJ databases">
        <title>Sequencing the genomes of 1000 actinobacteria strains.</title>
        <authorList>
            <person name="Klenk H.-P."/>
        </authorList>
    </citation>
    <scope>NUCLEOTIDE SEQUENCE [LARGE SCALE GENOMIC DNA]</scope>
    <source>
        <strain evidence="2 3">DSM 24947</strain>
    </source>
</reference>
<dbReference type="EMBL" id="JACHMD010000001">
    <property type="protein sequence ID" value="MBB4666448.1"/>
    <property type="molecule type" value="Genomic_DNA"/>
</dbReference>
<name>A0A7W7BPG5_9MICO</name>
<dbReference type="RefSeq" id="WP_184216051.1">
    <property type="nucleotide sequence ID" value="NZ_JACHMD010000001.1"/>
</dbReference>
<dbReference type="AlphaFoldDB" id="A0A7W7BPG5"/>
<protein>
    <recommendedName>
        <fullName evidence="1">SGNH hydrolase-type esterase domain-containing protein</fullName>
    </recommendedName>
</protein>
<sequence length="261" mass="28044">MTSDRRARTWGLGVLAAGVAAVVALSAWQPWSRTPGIDTAASGAYGLGSQPLSVPAGADVLVFGDSWTYGSAATRPTDGYAYRLGDLMGWDVTVDGVRGSGYMKPGIDGPDFGTRASWLDPEADYDLVVIQGSINDRLQGERGYRDAVSETWDRFERAYPGAQFVIFGPTPHEFPVFEGTARIDRDLAAESAERGWWYISPLAEEWITPANYLDMIDTGVGAKHPSDAGHRYLAEKLAQALRDRSATTDAGVDAPLDPAGP</sequence>
<dbReference type="InterPro" id="IPR013830">
    <property type="entry name" value="SGNH_hydro"/>
</dbReference>
<gene>
    <name evidence="2" type="ORF">BKA24_001157</name>
</gene>
<feature type="domain" description="SGNH hydrolase-type esterase" evidence="1">
    <location>
        <begin position="62"/>
        <end position="231"/>
    </location>
</feature>
<dbReference type="Proteomes" id="UP000573729">
    <property type="component" value="Unassembled WGS sequence"/>
</dbReference>
<organism evidence="2 3">
    <name type="scientific">Microbacterium marinum</name>
    <dbReference type="NCBI Taxonomy" id="421115"/>
    <lineage>
        <taxon>Bacteria</taxon>
        <taxon>Bacillati</taxon>
        <taxon>Actinomycetota</taxon>
        <taxon>Actinomycetes</taxon>
        <taxon>Micrococcales</taxon>
        <taxon>Microbacteriaceae</taxon>
        <taxon>Microbacterium</taxon>
    </lineage>
</organism>
<evidence type="ECO:0000313" key="3">
    <source>
        <dbReference type="Proteomes" id="UP000573729"/>
    </source>
</evidence>
<dbReference type="Pfam" id="PF13472">
    <property type="entry name" value="Lipase_GDSL_2"/>
    <property type="match status" value="1"/>
</dbReference>
<dbReference type="SUPFAM" id="SSF52266">
    <property type="entry name" value="SGNH hydrolase"/>
    <property type="match status" value="1"/>
</dbReference>
<keyword evidence="3" id="KW-1185">Reference proteome</keyword>
<evidence type="ECO:0000313" key="2">
    <source>
        <dbReference type="EMBL" id="MBB4666448.1"/>
    </source>
</evidence>
<dbReference type="InterPro" id="IPR036514">
    <property type="entry name" value="SGNH_hydro_sf"/>
</dbReference>